<name>A0ABV9EFM2_9ACTN</name>
<dbReference type="Gene3D" id="3.30.565.10">
    <property type="entry name" value="Histidine kinase-like ATPase, C-terminal domain"/>
    <property type="match status" value="1"/>
</dbReference>
<keyword evidence="4" id="KW-1185">Reference proteome</keyword>
<comment type="caution">
    <text evidence="3">The sequence shown here is derived from an EMBL/GenBank/DDBJ whole genome shotgun (WGS) entry which is preliminary data.</text>
</comment>
<reference evidence="4" key="1">
    <citation type="journal article" date="2019" name="Int. J. Syst. Evol. Microbiol.">
        <title>The Global Catalogue of Microorganisms (GCM) 10K type strain sequencing project: providing services to taxonomists for standard genome sequencing and annotation.</title>
        <authorList>
            <consortium name="The Broad Institute Genomics Platform"/>
            <consortium name="The Broad Institute Genome Sequencing Center for Infectious Disease"/>
            <person name="Wu L."/>
            <person name="Ma J."/>
        </authorList>
    </citation>
    <scope>NUCLEOTIDE SEQUENCE [LARGE SCALE GENOMIC DNA]</scope>
    <source>
        <strain evidence="4">CCUG 49560</strain>
    </source>
</reference>
<protein>
    <submittedName>
        <fullName evidence="3">ATP-binding protein</fullName>
    </submittedName>
</protein>
<keyword evidence="3" id="KW-0547">Nucleotide-binding</keyword>
<sequence>MTTLGLIGTIHLPGRALSVHVARAFVREALRADGWQEVDEAELLVSELFTNAVRHSRSGSRPHGLVTLVVTEHTGSVRIEVIDEGSPERVPSVQDADVDGDGGRGLWLVEQIASTWGVRENLTGRAVWFEISDSRSGPVAGDLAFIGMLEAEPDFSERAGEMLGAWSDPREMP</sequence>
<organism evidence="3 4">
    <name type="scientific">Sphaerisporangium corydalis</name>
    <dbReference type="NCBI Taxonomy" id="1441875"/>
    <lineage>
        <taxon>Bacteria</taxon>
        <taxon>Bacillati</taxon>
        <taxon>Actinomycetota</taxon>
        <taxon>Actinomycetes</taxon>
        <taxon>Streptosporangiales</taxon>
        <taxon>Streptosporangiaceae</taxon>
        <taxon>Sphaerisporangium</taxon>
    </lineage>
</organism>
<dbReference type="InterPro" id="IPR036890">
    <property type="entry name" value="HATPase_C_sf"/>
</dbReference>
<dbReference type="InterPro" id="IPR050267">
    <property type="entry name" value="Anti-sigma-factor_SerPK"/>
</dbReference>
<dbReference type="Pfam" id="PF13581">
    <property type="entry name" value="HATPase_c_2"/>
    <property type="match status" value="1"/>
</dbReference>
<accession>A0ABV9EFM2</accession>
<evidence type="ECO:0000256" key="1">
    <source>
        <dbReference type="ARBA" id="ARBA00022527"/>
    </source>
</evidence>
<gene>
    <name evidence="3" type="ORF">ACFO8L_19065</name>
</gene>
<dbReference type="EMBL" id="JBHSFN010000011">
    <property type="protein sequence ID" value="MFC4588198.1"/>
    <property type="molecule type" value="Genomic_DNA"/>
</dbReference>
<dbReference type="PANTHER" id="PTHR35526">
    <property type="entry name" value="ANTI-SIGMA-F FACTOR RSBW-RELATED"/>
    <property type="match status" value="1"/>
</dbReference>
<dbReference type="CDD" id="cd16936">
    <property type="entry name" value="HATPase_RsbW-like"/>
    <property type="match status" value="1"/>
</dbReference>
<evidence type="ECO:0000313" key="3">
    <source>
        <dbReference type="EMBL" id="MFC4588198.1"/>
    </source>
</evidence>
<dbReference type="SUPFAM" id="SSF55874">
    <property type="entry name" value="ATPase domain of HSP90 chaperone/DNA topoisomerase II/histidine kinase"/>
    <property type="match status" value="1"/>
</dbReference>
<dbReference type="InterPro" id="IPR003594">
    <property type="entry name" value="HATPase_dom"/>
</dbReference>
<dbReference type="GO" id="GO:0005524">
    <property type="term" value="F:ATP binding"/>
    <property type="evidence" value="ECO:0007669"/>
    <property type="project" value="UniProtKB-KW"/>
</dbReference>
<evidence type="ECO:0000259" key="2">
    <source>
        <dbReference type="Pfam" id="PF13581"/>
    </source>
</evidence>
<keyword evidence="3" id="KW-0067">ATP-binding</keyword>
<keyword evidence="1" id="KW-0808">Transferase</keyword>
<evidence type="ECO:0000313" key="4">
    <source>
        <dbReference type="Proteomes" id="UP001595891"/>
    </source>
</evidence>
<proteinExistence type="predicted"/>
<dbReference type="PANTHER" id="PTHR35526:SF3">
    <property type="entry name" value="ANTI-SIGMA-F FACTOR RSBW"/>
    <property type="match status" value="1"/>
</dbReference>
<feature type="domain" description="Histidine kinase/HSP90-like ATPase" evidence="2">
    <location>
        <begin position="18"/>
        <end position="129"/>
    </location>
</feature>
<dbReference type="RefSeq" id="WP_262844456.1">
    <property type="nucleotide sequence ID" value="NZ_JANZYP010000029.1"/>
</dbReference>
<keyword evidence="1" id="KW-0418">Kinase</keyword>
<keyword evidence="1" id="KW-0723">Serine/threonine-protein kinase</keyword>
<dbReference type="Proteomes" id="UP001595891">
    <property type="component" value="Unassembled WGS sequence"/>
</dbReference>